<comment type="subcellular location">
    <subcellularLocation>
        <location evidence="1 10">Cell membrane</location>
        <topology evidence="1 10">Multi-pass membrane protein</topology>
    </subcellularLocation>
</comment>
<dbReference type="Proteomes" id="UP000669179">
    <property type="component" value="Unassembled WGS sequence"/>
</dbReference>
<dbReference type="PROSITE" id="PS01327">
    <property type="entry name" value="MSCL"/>
    <property type="match status" value="1"/>
</dbReference>
<sequence length="134" mass="14451">MEGFKKFLLRGNLIDLAVAVVIGAAFSSLVNALVSSFITPLIAAIGGKPDFAHMYFTINGAKFTYGVFINALISFIIIAAVIYFLVVKPASMFVERFTKAVEASERDCPECLSEIPDKATRCKFCASEVTPTAA</sequence>
<evidence type="ECO:0000256" key="3">
    <source>
        <dbReference type="ARBA" id="ARBA00022448"/>
    </source>
</evidence>
<keyword evidence="6 10" id="KW-1133">Transmembrane helix</keyword>
<evidence type="ECO:0000256" key="9">
    <source>
        <dbReference type="ARBA" id="ARBA00023303"/>
    </source>
</evidence>
<dbReference type="RefSeq" id="WP_208254775.1">
    <property type="nucleotide sequence ID" value="NZ_JAGEOJ010000003.1"/>
</dbReference>
<dbReference type="NCBIfam" id="TIGR00220">
    <property type="entry name" value="mscL"/>
    <property type="match status" value="1"/>
</dbReference>
<evidence type="ECO:0000313" key="11">
    <source>
        <dbReference type="EMBL" id="MBO2447178.1"/>
    </source>
</evidence>
<keyword evidence="4 10" id="KW-1003">Cell membrane</keyword>
<evidence type="ECO:0000256" key="1">
    <source>
        <dbReference type="ARBA" id="ARBA00004651"/>
    </source>
</evidence>
<evidence type="ECO:0000256" key="8">
    <source>
        <dbReference type="ARBA" id="ARBA00023136"/>
    </source>
</evidence>
<evidence type="ECO:0000256" key="2">
    <source>
        <dbReference type="ARBA" id="ARBA00007254"/>
    </source>
</evidence>
<dbReference type="AlphaFoldDB" id="A0A939P7S1"/>
<comment type="caution">
    <text evidence="11">The sequence shown here is derived from an EMBL/GenBank/DDBJ whole genome shotgun (WGS) entry which is preliminary data.</text>
</comment>
<dbReference type="Pfam" id="PF01741">
    <property type="entry name" value="MscL"/>
    <property type="match status" value="1"/>
</dbReference>
<evidence type="ECO:0000256" key="7">
    <source>
        <dbReference type="ARBA" id="ARBA00023065"/>
    </source>
</evidence>
<dbReference type="InterPro" id="IPR019823">
    <property type="entry name" value="Mechanosensitive_channel_CS"/>
</dbReference>
<organism evidence="11 12">
    <name type="scientific">Actinomadura barringtoniae</name>
    <dbReference type="NCBI Taxonomy" id="1427535"/>
    <lineage>
        <taxon>Bacteria</taxon>
        <taxon>Bacillati</taxon>
        <taxon>Actinomycetota</taxon>
        <taxon>Actinomycetes</taxon>
        <taxon>Streptosporangiales</taxon>
        <taxon>Thermomonosporaceae</taxon>
        <taxon>Actinomadura</taxon>
    </lineage>
</organism>
<keyword evidence="7 10" id="KW-0406">Ion transport</keyword>
<feature type="transmembrane region" description="Helical" evidence="10">
    <location>
        <begin position="65"/>
        <end position="86"/>
    </location>
</feature>
<dbReference type="InterPro" id="IPR037673">
    <property type="entry name" value="MSC/AndL"/>
</dbReference>
<comment type="similarity">
    <text evidence="2 10">Belongs to the MscL family.</text>
</comment>
<feature type="transmembrane region" description="Helical" evidence="10">
    <location>
        <begin position="12"/>
        <end position="45"/>
    </location>
</feature>
<evidence type="ECO:0000256" key="5">
    <source>
        <dbReference type="ARBA" id="ARBA00022692"/>
    </source>
</evidence>
<accession>A0A939P7S1</accession>
<dbReference type="SUPFAM" id="SSF81330">
    <property type="entry name" value="Gated mechanosensitive channel"/>
    <property type="match status" value="1"/>
</dbReference>
<dbReference type="HAMAP" id="MF_00115">
    <property type="entry name" value="MscL"/>
    <property type="match status" value="1"/>
</dbReference>
<protein>
    <recommendedName>
        <fullName evidence="10">Large-conductance mechanosensitive channel</fullName>
    </recommendedName>
</protein>
<keyword evidence="3 10" id="KW-0813">Transport</keyword>
<comment type="function">
    <text evidence="10">Channel that opens in response to stretch forces in the membrane lipid bilayer. May participate in the regulation of osmotic pressure changes within the cell.</text>
</comment>
<proteinExistence type="inferred from homology"/>
<evidence type="ECO:0000256" key="4">
    <source>
        <dbReference type="ARBA" id="ARBA00022475"/>
    </source>
</evidence>
<dbReference type="PRINTS" id="PR01264">
    <property type="entry name" value="MECHCHANNEL"/>
</dbReference>
<dbReference type="PANTHER" id="PTHR30266:SF2">
    <property type="entry name" value="LARGE-CONDUCTANCE MECHANOSENSITIVE CHANNEL"/>
    <property type="match status" value="1"/>
</dbReference>
<keyword evidence="5 10" id="KW-0812">Transmembrane</keyword>
<keyword evidence="8 10" id="KW-0472">Membrane</keyword>
<evidence type="ECO:0000313" key="12">
    <source>
        <dbReference type="Proteomes" id="UP000669179"/>
    </source>
</evidence>
<dbReference type="InterPro" id="IPR036019">
    <property type="entry name" value="MscL_channel"/>
</dbReference>
<evidence type="ECO:0000256" key="10">
    <source>
        <dbReference type="HAMAP-Rule" id="MF_00115"/>
    </source>
</evidence>
<dbReference type="PANTHER" id="PTHR30266">
    <property type="entry name" value="MECHANOSENSITIVE CHANNEL MSCL"/>
    <property type="match status" value="1"/>
</dbReference>
<comment type="subunit">
    <text evidence="10">Homopentamer.</text>
</comment>
<dbReference type="GO" id="GO:0008381">
    <property type="term" value="F:mechanosensitive monoatomic ion channel activity"/>
    <property type="evidence" value="ECO:0007669"/>
    <property type="project" value="UniProtKB-UniRule"/>
</dbReference>
<name>A0A939P7S1_9ACTN</name>
<dbReference type="Gene3D" id="1.10.1200.120">
    <property type="entry name" value="Large-conductance mechanosensitive channel, MscL, domain 1"/>
    <property type="match status" value="1"/>
</dbReference>
<dbReference type="InterPro" id="IPR001185">
    <property type="entry name" value="MS_channel"/>
</dbReference>
<keyword evidence="12" id="KW-1185">Reference proteome</keyword>
<reference evidence="11" key="1">
    <citation type="submission" date="2021-03" db="EMBL/GenBank/DDBJ databases">
        <authorList>
            <person name="Kanchanasin P."/>
            <person name="Saeng-In P."/>
            <person name="Phongsopitanun W."/>
            <person name="Yuki M."/>
            <person name="Kudo T."/>
            <person name="Ohkuma M."/>
            <person name="Tanasupawat S."/>
        </authorList>
    </citation>
    <scope>NUCLEOTIDE SEQUENCE</scope>
    <source>
        <strain evidence="11">GKU 128</strain>
    </source>
</reference>
<dbReference type="GO" id="GO:0005886">
    <property type="term" value="C:plasma membrane"/>
    <property type="evidence" value="ECO:0007669"/>
    <property type="project" value="UniProtKB-SubCell"/>
</dbReference>
<keyword evidence="9 10" id="KW-0407">Ion channel</keyword>
<gene>
    <name evidence="10 11" type="primary">mscL</name>
    <name evidence="11" type="ORF">J4573_08780</name>
</gene>
<dbReference type="EMBL" id="JAGEOJ010000003">
    <property type="protein sequence ID" value="MBO2447178.1"/>
    <property type="molecule type" value="Genomic_DNA"/>
</dbReference>
<evidence type="ECO:0000256" key="6">
    <source>
        <dbReference type="ARBA" id="ARBA00022989"/>
    </source>
</evidence>